<dbReference type="InterPro" id="IPR029044">
    <property type="entry name" value="Nucleotide-diphossugar_trans"/>
</dbReference>
<evidence type="ECO:0000313" key="3">
    <source>
        <dbReference type="Proteomes" id="UP001515480"/>
    </source>
</evidence>
<protein>
    <recommendedName>
        <fullName evidence="4">Hexosyltransferase</fullName>
    </recommendedName>
</protein>
<dbReference type="Proteomes" id="UP001515480">
    <property type="component" value="Unassembled WGS sequence"/>
</dbReference>
<evidence type="ECO:0008006" key="4">
    <source>
        <dbReference type="Google" id="ProtNLM"/>
    </source>
</evidence>
<feature type="region of interest" description="Disordered" evidence="1">
    <location>
        <begin position="292"/>
        <end position="325"/>
    </location>
</feature>
<name>A0AB34JUQ5_PRYPA</name>
<reference evidence="2 3" key="1">
    <citation type="journal article" date="2024" name="Science">
        <title>Giant polyketide synthase enzymes in the biosynthesis of giant marine polyether toxins.</title>
        <authorList>
            <person name="Fallon T.R."/>
            <person name="Shende V.V."/>
            <person name="Wierzbicki I.H."/>
            <person name="Pendleton A.L."/>
            <person name="Watervoot N.F."/>
            <person name="Auber R.P."/>
            <person name="Gonzalez D.J."/>
            <person name="Wisecaver J.H."/>
            <person name="Moore B.S."/>
        </authorList>
    </citation>
    <scope>NUCLEOTIDE SEQUENCE [LARGE SCALE GENOMIC DNA]</scope>
    <source>
        <strain evidence="2 3">12B1</strain>
    </source>
</reference>
<dbReference type="AlphaFoldDB" id="A0AB34JUQ5"/>
<feature type="compositionally biased region" description="Polar residues" evidence="1">
    <location>
        <begin position="314"/>
        <end position="325"/>
    </location>
</feature>
<accession>A0AB34JUQ5</accession>
<gene>
    <name evidence="2" type="ORF">AB1Y20_019539</name>
</gene>
<keyword evidence="3" id="KW-1185">Reference proteome</keyword>
<evidence type="ECO:0000256" key="1">
    <source>
        <dbReference type="SAM" id="MobiDB-lite"/>
    </source>
</evidence>
<proteinExistence type="predicted"/>
<sequence length="325" mass="36419">MPDSQWVRRERAAAMAHNASNRAALIVYHELHPTPTPAGPLPPWARSAQRTASRLAPLLRTVLYTNAQDERLRRGFHRVVTIDLLGLARLRHVAPRALCGLKIFALLHGWSAGELPAEVLLLDADTVVLEPRLLLRMFAPLAHYDAAGVMEGYSRGWDGKDTARRDDSLATAPDPSAFGWEVNTGVLAIRRRAQWFVRRWADEFRDGLPLYSKLSGVDQSAFMWVLAHEPGARLFPMPPVFNFRAPVLYGRDLERPAVFHSRQAMRDPQRDHYTRAMMRVVQSVTNDLARKISGSTSTGSVHSIAGHGREEMQRTSTTTQLANNP</sequence>
<dbReference type="Gene3D" id="3.90.550.10">
    <property type="entry name" value="Spore Coat Polysaccharide Biosynthesis Protein SpsA, Chain A"/>
    <property type="match status" value="1"/>
</dbReference>
<organism evidence="2 3">
    <name type="scientific">Prymnesium parvum</name>
    <name type="common">Toxic golden alga</name>
    <dbReference type="NCBI Taxonomy" id="97485"/>
    <lineage>
        <taxon>Eukaryota</taxon>
        <taxon>Haptista</taxon>
        <taxon>Haptophyta</taxon>
        <taxon>Prymnesiophyceae</taxon>
        <taxon>Prymnesiales</taxon>
        <taxon>Prymnesiaceae</taxon>
        <taxon>Prymnesium</taxon>
    </lineage>
</organism>
<dbReference type="EMBL" id="JBGBPQ010000005">
    <property type="protein sequence ID" value="KAL1524652.1"/>
    <property type="molecule type" value="Genomic_DNA"/>
</dbReference>
<evidence type="ECO:0000313" key="2">
    <source>
        <dbReference type="EMBL" id="KAL1524652.1"/>
    </source>
</evidence>
<comment type="caution">
    <text evidence="2">The sequence shown here is derived from an EMBL/GenBank/DDBJ whole genome shotgun (WGS) entry which is preliminary data.</text>
</comment>
<dbReference type="SUPFAM" id="SSF53448">
    <property type="entry name" value="Nucleotide-diphospho-sugar transferases"/>
    <property type="match status" value="1"/>
</dbReference>